<dbReference type="Pfam" id="PF08447">
    <property type="entry name" value="PAS_3"/>
    <property type="match status" value="1"/>
</dbReference>
<evidence type="ECO:0000259" key="3">
    <source>
        <dbReference type="PROSITE" id="PS50883"/>
    </source>
</evidence>
<dbReference type="SMART" id="SM00052">
    <property type="entry name" value="EAL"/>
    <property type="match status" value="1"/>
</dbReference>
<dbReference type="SUPFAM" id="SSF141868">
    <property type="entry name" value="EAL domain-like"/>
    <property type="match status" value="1"/>
</dbReference>
<dbReference type="InterPro" id="IPR035965">
    <property type="entry name" value="PAS-like_dom_sf"/>
</dbReference>
<organism evidence="5 6">
    <name type="scientific">Aureimonas endophytica</name>
    <dbReference type="NCBI Taxonomy" id="2027858"/>
    <lineage>
        <taxon>Bacteria</taxon>
        <taxon>Pseudomonadati</taxon>
        <taxon>Pseudomonadota</taxon>
        <taxon>Alphaproteobacteria</taxon>
        <taxon>Hyphomicrobiales</taxon>
        <taxon>Aurantimonadaceae</taxon>
        <taxon>Aureimonas</taxon>
    </lineage>
</organism>
<dbReference type="RefSeq" id="WP_188913004.1">
    <property type="nucleotide sequence ID" value="NZ_BMIQ01000011.1"/>
</dbReference>
<dbReference type="InterPro" id="IPR000014">
    <property type="entry name" value="PAS"/>
</dbReference>
<dbReference type="PROSITE" id="PS50887">
    <property type="entry name" value="GGDEF"/>
    <property type="match status" value="1"/>
</dbReference>
<dbReference type="AlphaFoldDB" id="A0A917A313"/>
<dbReference type="SMART" id="SM00267">
    <property type="entry name" value="GGDEF"/>
    <property type="match status" value="1"/>
</dbReference>
<reference evidence="5" key="2">
    <citation type="submission" date="2020-09" db="EMBL/GenBank/DDBJ databases">
        <authorList>
            <person name="Sun Q."/>
            <person name="Zhou Y."/>
        </authorList>
    </citation>
    <scope>NUCLEOTIDE SEQUENCE</scope>
    <source>
        <strain evidence="5">CGMCC 1.15367</strain>
    </source>
</reference>
<sequence length="737" mass="80248">MTFKTGSPDVLKLLSRHAGVGLFDAFIVDGDPFHPDSRWAYSAEYRRLVGHDTEAGFPDLYQSWRDRLHADDVDAMLKELGRLFTDTAPVTHYDVKFRLRHADGSYRWFRGIGGVVHDALGMPTRMCGSLIDIQEGEAAAAEIRRDATSEMERLAHAHEASRNRFLQIAAAAPDGICCTDEAGIVTFWNDAAERLHGIPRAEILGRPVDRVTTREIQAKGDFLTRAMAAVGGMREYELLDREGRLLPVELSTSSWLEGGRPCFGFITRDARERKAREARLAELARTDPLTGLPNRPALTRHIAAIEDTGPFAVLMIDLDGFKEINDALGHESGDAVLKVVSARMLATVVPDDVLARFGGDEFALVVAGENALGRCAALAEALIAAISRPIPLDEAEVLVGASIGIATAPDHGTEATELLSSADSALYAAKREGRGRFRYFAPELRQAAIDLGNTRRQLRAAVERGEFELFYQPQYRLADRRLIGAEALLRWRHPEKGLMAPAGFLPVLEKSPLSMAVGDWILWEACRQAAEWRRRMPDFRIAANLFASQLRDPALPEKVARALAAHDLPAEALELELPETVQLSADAGLKARLADLKTRGLGIAFDDYGTGYASFASLRDFPLTRLKIDRSFVQGMIVSGLDAAVVEAILLLGRRLGVSVIAEGVETMEQELRLGDGGCLEGQGYLFGRPAAAGDFAERFLAAPAGPAPLDRPAPLAMASPGAYRAADLRHPAAAGL</sequence>
<dbReference type="EMBL" id="BMIQ01000011">
    <property type="protein sequence ID" value="GGE22737.1"/>
    <property type="molecule type" value="Genomic_DNA"/>
</dbReference>
<evidence type="ECO:0000313" key="5">
    <source>
        <dbReference type="EMBL" id="GGE22737.1"/>
    </source>
</evidence>
<feature type="domain" description="PAS" evidence="1">
    <location>
        <begin position="161"/>
        <end position="206"/>
    </location>
</feature>
<proteinExistence type="predicted"/>
<dbReference type="InterPro" id="IPR029787">
    <property type="entry name" value="Nucleotide_cyclase"/>
</dbReference>
<dbReference type="InterPro" id="IPR035919">
    <property type="entry name" value="EAL_sf"/>
</dbReference>
<dbReference type="Pfam" id="PF00989">
    <property type="entry name" value="PAS"/>
    <property type="match status" value="1"/>
</dbReference>
<dbReference type="SMART" id="SM00091">
    <property type="entry name" value="PAS"/>
    <property type="match status" value="1"/>
</dbReference>
<dbReference type="NCBIfam" id="TIGR00229">
    <property type="entry name" value="sensory_box"/>
    <property type="match status" value="1"/>
</dbReference>
<name>A0A917A313_9HYPH</name>
<dbReference type="PROSITE" id="PS50883">
    <property type="entry name" value="EAL"/>
    <property type="match status" value="1"/>
</dbReference>
<dbReference type="SUPFAM" id="SSF55785">
    <property type="entry name" value="PYP-like sensor domain (PAS domain)"/>
    <property type="match status" value="2"/>
</dbReference>
<dbReference type="GO" id="GO:0006355">
    <property type="term" value="P:regulation of DNA-templated transcription"/>
    <property type="evidence" value="ECO:0007669"/>
    <property type="project" value="InterPro"/>
</dbReference>
<evidence type="ECO:0000259" key="2">
    <source>
        <dbReference type="PROSITE" id="PS50113"/>
    </source>
</evidence>
<feature type="domain" description="PAC" evidence="2">
    <location>
        <begin position="93"/>
        <end position="145"/>
    </location>
</feature>
<dbReference type="InterPro" id="IPR013655">
    <property type="entry name" value="PAS_fold_3"/>
</dbReference>
<protein>
    <submittedName>
        <fullName evidence="5">Bifunctional diguanylate cyclase/phosphodiesterase</fullName>
    </submittedName>
</protein>
<dbReference type="SUPFAM" id="SSF55073">
    <property type="entry name" value="Nucleotide cyclase"/>
    <property type="match status" value="1"/>
</dbReference>
<dbReference type="Gene3D" id="3.30.450.20">
    <property type="entry name" value="PAS domain"/>
    <property type="match status" value="2"/>
</dbReference>
<gene>
    <name evidence="5" type="ORF">GCM10011390_47650</name>
</gene>
<dbReference type="CDD" id="cd00130">
    <property type="entry name" value="PAS"/>
    <property type="match status" value="2"/>
</dbReference>
<dbReference type="InterPro" id="IPR013767">
    <property type="entry name" value="PAS_fold"/>
</dbReference>
<dbReference type="SMART" id="SM00086">
    <property type="entry name" value="PAC"/>
    <property type="match status" value="2"/>
</dbReference>
<reference evidence="5" key="1">
    <citation type="journal article" date="2014" name="Int. J. Syst. Evol. Microbiol.">
        <title>Complete genome sequence of Corynebacterium casei LMG S-19264T (=DSM 44701T), isolated from a smear-ripened cheese.</title>
        <authorList>
            <consortium name="US DOE Joint Genome Institute (JGI-PGF)"/>
            <person name="Walter F."/>
            <person name="Albersmeier A."/>
            <person name="Kalinowski J."/>
            <person name="Ruckert C."/>
        </authorList>
    </citation>
    <scope>NUCLEOTIDE SEQUENCE</scope>
    <source>
        <strain evidence="5">CGMCC 1.15367</strain>
    </source>
</reference>
<dbReference type="InterPro" id="IPR043128">
    <property type="entry name" value="Rev_trsase/Diguanyl_cyclase"/>
</dbReference>
<dbReference type="InterPro" id="IPR000160">
    <property type="entry name" value="GGDEF_dom"/>
</dbReference>
<evidence type="ECO:0000259" key="1">
    <source>
        <dbReference type="PROSITE" id="PS50112"/>
    </source>
</evidence>
<dbReference type="InterPro" id="IPR052155">
    <property type="entry name" value="Biofilm_reg_signaling"/>
</dbReference>
<keyword evidence="6" id="KW-1185">Reference proteome</keyword>
<feature type="domain" description="GGDEF" evidence="4">
    <location>
        <begin position="309"/>
        <end position="442"/>
    </location>
</feature>
<dbReference type="PANTHER" id="PTHR44757:SF2">
    <property type="entry name" value="BIOFILM ARCHITECTURE MAINTENANCE PROTEIN MBAA"/>
    <property type="match status" value="1"/>
</dbReference>
<dbReference type="Pfam" id="PF00990">
    <property type="entry name" value="GGDEF"/>
    <property type="match status" value="1"/>
</dbReference>
<dbReference type="PANTHER" id="PTHR44757">
    <property type="entry name" value="DIGUANYLATE CYCLASE DGCP"/>
    <property type="match status" value="1"/>
</dbReference>
<dbReference type="CDD" id="cd01949">
    <property type="entry name" value="GGDEF"/>
    <property type="match status" value="1"/>
</dbReference>
<dbReference type="NCBIfam" id="TIGR00254">
    <property type="entry name" value="GGDEF"/>
    <property type="match status" value="1"/>
</dbReference>
<feature type="domain" description="EAL" evidence="3">
    <location>
        <begin position="451"/>
        <end position="704"/>
    </location>
</feature>
<dbReference type="Gene3D" id="3.30.70.270">
    <property type="match status" value="1"/>
</dbReference>
<evidence type="ECO:0000259" key="4">
    <source>
        <dbReference type="PROSITE" id="PS50887"/>
    </source>
</evidence>
<dbReference type="Proteomes" id="UP000644699">
    <property type="component" value="Unassembled WGS sequence"/>
</dbReference>
<dbReference type="InterPro" id="IPR000700">
    <property type="entry name" value="PAS-assoc_C"/>
</dbReference>
<dbReference type="Gene3D" id="3.20.20.450">
    <property type="entry name" value="EAL domain"/>
    <property type="match status" value="1"/>
</dbReference>
<evidence type="ECO:0000313" key="6">
    <source>
        <dbReference type="Proteomes" id="UP000644699"/>
    </source>
</evidence>
<accession>A0A917A313</accession>
<dbReference type="InterPro" id="IPR001633">
    <property type="entry name" value="EAL_dom"/>
</dbReference>
<comment type="caution">
    <text evidence="5">The sequence shown here is derived from an EMBL/GenBank/DDBJ whole genome shotgun (WGS) entry which is preliminary data.</text>
</comment>
<dbReference type="Pfam" id="PF00563">
    <property type="entry name" value="EAL"/>
    <property type="match status" value="1"/>
</dbReference>
<dbReference type="CDD" id="cd01948">
    <property type="entry name" value="EAL"/>
    <property type="match status" value="1"/>
</dbReference>
<dbReference type="InterPro" id="IPR001610">
    <property type="entry name" value="PAC"/>
</dbReference>
<dbReference type="PROSITE" id="PS50113">
    <property type="entry name" value="PAC"/>
    <property type="match status" value="1"/>
</dbReference>
<dbReference type="PROSITE" id="PS50112">
    <property type="entry name" value="PAS"/>
    <property type="match status" value="1"/>
</dbReference>